<keyword evidence="2" id="KW-1185">Reference proteome</keyword>
<comment type="caution">
    <text evidence="1">The sequence shown here is derived from an EMBL/GenBank/DDBJ whole genome shotgun (WGS) entry which is preliminary data.</text>
</comment>
<reference evidence="1 2" key="1">
    <citation type="submission" date="2016-02" db="EMBL/GenBank/DDBJ databases">
        <title>Genome analysis of coral dinoflagellate symbionts highlights evolutionary adaptations to a symbiotic lifestyle.</title>
        <authorList>
            <person name="Aranda M."/>
            <person name="Li Y."/>
            <person name="Liew Y.J."/>
            <person name="Baumgarten S."/>
            <person name="Simakov O."/>
            <person name="Wilson M."/>
            <person name="Piel J."/>
            <person name="Ashoor H."/>
            <person name="Bougouffa S."/>
            <person name="Bajic V.B."/>
            <person name="Ryu T."/>
            <person name="Ravasi T."/>
            <person name="Bayer T."/>
            <person name="Micklem G."/>
            <person name="Kim H."/>
            <person name="Bhak J."/>
            <person name="Lajeunesse T.C."/>
            <person name="Voolstra C.R."/>
        </authorList>
    </citation>
    <scope>NUCLEOTIDE SEQUENCE [LARGE SCALE GENOMIC DNA]</scope>
    <source>
        <strain evidence="1 2">CCMP2467</strain>
    </source>
</reference>
<protein>
    <submittedName>
        <fullName evidence="1">Uncharacterized protein</fullName>
    </submittedName>
</protein>
<evidence type="ECO:0000313" key="1">
    <source>
        <dbReference type="EMBL" id="OLQ07432.1"/>
    </source>
</evidence>
<proteinExistence type="predicted"/>
<sequence>MVMDSSARKGRKHHVSSASLEMGVEVLAMARDHAGISWTPLRIRLHRGQVSPMQESQQQEGDCLCAFKKLPPRWSPPHHCDLHPWRQDALRSLLAQQLAE</sequence>
<organism evidence="1 2">
    <name type="scientific">Symbiodinium microadriaticum</name>
    <name type="common">Dinoflagellate</name>
    <name type="synonym">Zooxanthella microadriatica</name>
    <dbReference type="NCBI Taxonomy" id="2951"/>
    <lineage>
        <taxon>Eukaryota</taxon>
        <taxon>Sar</taxon>
        <taxon>Alveolata</taxon>
        <taxon>Dinophyceae</taxon>
        <taxon>Suessiales</taxon>
        <taxon>Symbiodiniaceae</taxon>
        <taxon>Symbiodinium</taxon>
    </lineage>
</organism>
<evidence type="ECO:0000313" key="2">
    <source>
        <dbReference type="Proteomes" id="UP000186817"/>
    </source>
</evidence>
<gene>
    <name evidence="1" type="ORF">AK812_SmicGene9178</name>
</gene>
<dbReference type="AlphaFoldDB" id="A0A1Q9EJ19"/>
<dbReference type="EMBL" id="LSRX01000139">
    <property type="protein sequence ID" value="OLQ07432.1"/>
    <property type="molecule type" value="Genomic_DNA"/>
</dbReference>
<dbReference type="Proteomes" id="UP000186817">
    <property type="component" value="Unassembled WGS sequence"/>
</dbReference>
<accession>A0A1Q9EJ19</accession>
<name>A0A1Q9EJ19_SYMMI</name>
<dbReference type="OrthoDB" id="10281804at2759"/>